<feature type="domain" description="DSBA-like thioredoxin" evidence="1">
    <location>
        <begin position="5"/>
        <end position="212"/>
    </location>
</feature>
<evidence type="ECO:0000313" key="2">
    <source>
        <dbReference type="EMBL" id="KZL77297.1"/>
    </source>
</evidence>
<evidence type="ECO:0000313" key="3">
    <source>
        <dbReference type="Proteomes" id="UP000076552"/>
    </source>
</evidence>
<keyword evidence="3" id="KW-1185">Reference proteome</keyword>
<name>A0A166Y682_9PEZI</name>
<organism evidence="2 3">
    <name type="scientific">Colletotrichum tofieldiae</name>
    <dbReference type="NCBI Taxonomy" id="708197"/>
    <lineage>
        <taxon>Eukaryota</taxon>
        <taxon>Fungi</taxon>
        <taxon>Dikarya</taxon>
        <taxon>Ascomycota</taxon>
        <taxon>Pezizomycotina</taxon>
        <taxon>Sordariomycetes</taxon>
        <taxon>Hypocreomycetidae</taxon>
        <taxon>Glomerellales</taxon>
        <taxon>Glomerellaceae</taxon>
        <taxon>Colletotrichum</taxon>
        <taxon>Colletotrichum spaethianum species complex</taxon>
    </lineage>
</organism>
<dbReference type="AlphaFoldDB" id="A0A166Y682"/>
<proteinExistence type="predicted"/>
<reference evidence="2 3" key="1">
    <citation type="submission" date="2015-06" db="EMBL/GenBank/DDBJ databases">
        <title>Survival trade-offs in plant roots during colonization by closely related pathogenic and mutualistic fungi.</title>
        <authorList>
            <person name="Hacquard S."/>
            <person name="Kracher B."/>
            <person name="Hiruma K."/>
            <person name="Weinman A."/>
            <person name="Muench P."/>
            <person name="Garrido Oter R."/>
            <person name="Ver Loren van Themaat E."/>
            <person name="Dallerey J.-F."/>
            <person name="Damm U."/>
            <person name="Henrissat B."/>
            <person name="Lespinet O."/>
            <person name="Thon M."/>
            <person name="Kemen E."/>
            <person name="McHardy A.C."/>
            <person name="Schulze-Lefert P."/>
            <person name="O'Connell R.J."/>
        </authorList>
    </citation>
    <scope>NUCLEOTIDE SEQUENCE [LARGE SCALE GENOMIC DNA]</scope>
    <source>
        <strain evidence="2 3">0861</strain>
    </source>
</reference>
<dbReference type="GO" id="GO:0016491">
    <property type="term" value="F:oxidoreductase activity"/>
    <property type="evidence" value="ECO:0007669"/>
    <property type="project" value="InterPro"/>
</dbReference>
<dbReference type="PANTHER" id="PTHR13887:SF41">
    <property type="entry name" value="THIOREDOXIN SUPERFAMILY PROTEIN"/>
    <property type="match status" value="1"/>
</dbReference>
<dbReference type="EMBL" id="LFIV01000008">
    <property type="protein sequence ID" value="KZL77297.1"/>
    <property type="molecule type" value="Genomic_DNA"/>
</dbReference>
<evidence type="ECO:0000259" key="1">
    <source>
        <dbReference type="Pfam" id="PF01323"/>
    </source>
</evidence>
<dbReference type="InterPro" id="IPR001853">
    <property type="entry name" value="DSBA-like_thioredoxin_dom"/>
</dbReference>
<dbReference type="Gene3D" id="3.40.30.10">
    <property type="entry name" value="Glutaredoxin"/>
    <property type="match status" value="1"/>
</dbReference>
<comment type="caution">
    <text evidence="2">The sequence shown here is derived from an EMBL/GenBank/DDBJ whole genome shotgun (WGS) entry which is preliminary data.</text>
</comment>
<dbReference type="Proteomes" id="UP000076552">
    <property type="component" value="Unassembled WGS sequence"/>
</dbReference>
<protein>
    <submittedName>
        <fullName evidence="2">DSBA-like thioredoxin domain protein</fullName>
    </submittedName>
</protein>
<sequence length="227" mass="25442">MTVFEVDIVFDFVCAWCYIGKRKLDRAIALYQKTYPGGKNDVFSITWRPYYLDYNPSTHSIDKKLLAETKLSDMSPERRAALTQRMEQIGRSVGINFKWGGKIGPDTRDAHHLVRIACARSPEVAELLVEKLFEAYHELERDISDREVLLDIAVGAGLDSAEVEGLLESGTNLSEVDEDEKRGREVSGDTGVPMFIIQGVHRLEGAQDSSDFYGAFVQVKETETSAS</sequence>
<accession>A0A166Y682</accession>
<dbReference type="SUPFAM" id="SSF52833">
    <property type="entry name" value="Thioredoxin-like"/>
    <property type="match status" value="1"/>
</dbReference>
<dbReference type="CDD" id="cd03024">
    <property type="entry name" value="DsbA_FrnE"/>
    <property type="match status" value="1"/>
</dbReference>
<dbReference type="PANTHER" id="PTHR13887">
    <property type="entry name" value="GLUTATHIONE S-TRANSFERASE KAPPA"/>
    <property type="match status" value="1"/>
</dbReference>
<dbReference type="Pfam" id="PF01323">
    <property type="entry name" value="DSBA"/>
    <property type="match status" value="1"/>
</dbReference>
<gene>
    <name evidence="2" type="ORF">CT0861_03098</name>
</gene>
<dbReference type="InterPro" id="IPR036249">
    <property type="entry name" value="Thioredoxin-like_sf"/>
</dbReference>